<dbReference type="Gene3D" id="3.30.1120.10">
    <property type="match status" value="1"/>
</dbReference>
<dbReference type="InterPro" id="IPR017850">
    <property type="entry name" value="Alkaline_phosphatase_core_sf"/>
</dbReference>
<organism evidence="4 5">
    <name type="scientific">Snuella lapsa</name>
    <dbReference type="NCBI Taxonomy" id="870481"/>
    <lineage>
        <taxon>Bacteria</taxon>
        <taxon>Pseudomonadati</taxon>
        <taxon>Bacteroidota</taxon>
        <taxon>Flavobacteriia</taxon>
        <taxon>Flavobacteriales</taxon>
        <taxon>Flavobacteriaceae</taxon>
        <taxon>Snuella</taxon>
    </lineage>
</organism>
<gene>
    <name evidence="4" type="ORF">GCM10022395_26520</name>
</gene>
<accession>A0ABP6Y3E9</accession>
<dbReference type="SUPFAM" id="SSF53649">
    <property type="entry name" value="Alkaline phosphatase-like"/>
    <property type="match status" value="1"/>
</dbReference>
<dbReference type="InterPro" id="IPR000917">
    <property type="entry name" value="Sulfatase_N"/>
</dbReference>
<evidence type="ECO:0000313" key="4">
    <source>
        <dbReference type="EMBL" id="GAA3576344.1"/>
    </source>
</evidence>
<reference evidence="5" key="1">
    <citation type="journal article" date="2019" name="Int. J. Syst. Evol. Microbiol.">
        <title>The Global Catalogue of Microorganisms (GCM) 10K type strain sequencing project: providing services to taxonomists for standard genome sequencing and annotation.</title>
        <authorList>
            <consortium name="The Broad Institute Genomics Platform"/>
            <consortium name="The Broad Institute Genome Sequencing Center for Infectious Disease"/>
            <person name="Wu L."/>
            <person name="Ma J."/>
        </authorList>
    </citation>
    <scope>NUCLEOTIDE SEQUENCE [LARGE SCALE GENOMIC DNA]</scope>
    <source>
        <strain evidence="5">JCM 17111</strain>
    </source>
</reference>
<protein>
    <submittedName>
        <fullName evidence="4">Sulfatase-like hydrolase/transferase</fullName>
    </submittedName>
</protein>
<dbReference type="Pfam" id="PF00884">
    <property type="entry name" value="Sulfatase"/>
    <property type="match status" value="1"/>
</dbReference>
<evidence type="ECO:0000313" key="5">
    <source>
        <dbReference type="Proteomes" id="UP001500954"/>
    </source>
</evidence>
<dbReference type="InterPro" id="IPR052701">
    <property type="entry name" value="GAG_Ulvan_Degrading_Sulfatases"/>
</dbReference>
<evidence type="ECO:0000256" key="2">
    <source>
        <dbReference type="ARBA" id="ARBA00022801"/>
    </source>
</evidence>
<dbReference type="PROSITE" id="PS00149">
    <property type="entry name" value="SULFATASE_2"/>
    <property type="match status" value="1"/>
</dbReference>
<keyword evidence="2" id="KW-0378">Hydrolase</keyword>
<evidence type="ECO:0000256" key="1">
    <source>
        <dbReference type="ARBA" id="ARBA00008779"/>
    </source>
</evidence>
<proteinExistence type="inferred from homology"/>
<dbReference type="Gene3D" id="3.40.720.10">
    <property type="entry name" value="Alkaline Phosphatase, subunit A"/>
    <property type="match status" value="1"/>
</dbReference>
<dbReference type="PANTHER" id="PTHR43751">
    <property type="entry name" value="SULFATASE"/>
    <property type="match status" value="1"/>
</dbReference>
<name>A0ABP6Y3E9_9FLAO</name>
<comment type="caution">
    <text evidence="4">The sequence shown here is derived from an EMBL/GenBank/DDBJ whole genome shotgun (WGS) entry which is preliminary data.</text>
</comment>
<dbReference type="EMBL" id="BAABCY010000074">
    <property type="protein sequence ID" value="GAA3576344.1"/>
    <property type="molecule type" value="Genomic_DNA"/>
</dbReference>
<dbReference type="Proteomes" id="UP001500954">
    <property type="component" value="Unassembled WGS sequence"/>
</dbReference>
<dbReference type="InterPro" id="IPR024607">
    <property type="entry name" value="Sulfatase_CS"/>
</dbReference>
<sequence>MLVVLASCKTETKKQVEEKRENPKPNIVVIYADDLGFGDVSSYGSTELLTPNLDRIANEGIRFTNGYATSPTCTPSRYSLLSGTYPFRSKRAQILPGNAPLLFEIGKQTLPSMLKGAGYKTGVVGKWHLGLGDANMDWNGKIAPGPLEIGFDHAYIMASTNDRVPSVYVENHKVVGLTPEDPIQVSYKENFEGEPTGKENPELLKMHPSHGHDMSIHNGISRIGYMKGGKSALFIDEDMSDDFLRESIKFVNDNKERPFFLFYALHQPHVPRVPNPRFAGKSGLGPRGDVILEADWAVGQFLDELDKLGLSENTIVVFSSDNGPVLDDGYHDDAVTKIGKHTPRGGLRGGKYSLFDAGTHVPFMIRWKGTIKPGVSEALVSQMDFTASFAALTGQENKTPDSENVIDAFLGKSSVGRKGLLLGQGGITAYREGDWALIPPHKGAKIIKSVNIETGKDTIYQLYNLKEDRAQQHNLAQSNPEKLEALKKALEEERQ</sequence>
<comment type="similarity">
    <text evidence="1">Belongs to the sulfatase family.</text>
</comment>
<dbReference type="PANTHER" id="PTHR43751:SF7">
    <property type="entry name" value="ARYLSULPHATASE A"/>
    <property type="match status" value="1"/>
</dbReference>
<feature type="domain" description="Sulfatase N-terminal" evidence="3">
    <location>
        <begin position="25"/>
        <end position="394"/>
    </location>
</feature>
<dbReference type="CDD" id="cd16143">
    <property type="entry name" value="ARS_like"/>
    <property type="match status" value="1"/>
</dbReference>
<keyword evidence="5" id="KW-1185">Reference proteome</keyword>
<evidence type="ECO:0000259" key="3">
    <source>
        <dbReference type="Pfam" id="PF00884"/>
    </source>
</evidence>